<feature type="compositionally biased region" description="Basic residues" evidence="1">
    <location>
        <begin position="198"/>
        <end position="207"/>
    </location>
</feature>
<name>A0A175YCZ1_DAUCS</name>
<sequence>MSLVRCVSVGECTSSYTIKAIGAPSQEVAAFGVVVPAPVQGPYDRAPSISDPTAAASLSHSINMADSEERPIPFRAAREARPSSCKDGPTAKVGRPKVTITEDVLERRRLSKRRQNARRNIQQGAPPTGILNVSSRGIPPPGQSSSQLDATDGGEASNAEEDLHMDNSAEGSGLEQGSGVDNVAGGQADPGSGETRRQRASINRKKKEFSESSLPLNFSSNTHA</sequence>
<evidence type="ECO:0000313" key="3">
    <source>
        <dbReference type="Proteomes" id="UP000077755"/>
    </source>
</evidence>
<keyword evidence="3" id="KW-1185">Reference proteome</keyword>
<feature type="compositionally biased region" description="Polar residues" evidence="1">
    <location>
        <begin position="118"/>
        <end position="135"/>
    </location>
</feature>
<proteinExistence type="predicted"/>
<dbReference type="AlphaFoldDB" id="A0A175YCZ1"/>
<organism evidence="2 3">
    <name type="scientific">Daucus carota subsp. sativus</name>
    <name type="common">Carrot</name>
    <dbReference type="NCBI Taxonomy" id="79200"/>
    <lineage>
        <taxon>Eukaryota</taxon>
        <taxon>Viridiplantae</taxon>
        <taxon>Streptophyta</taxon>
        <taxon>Embryophyta</taxon>
        <taxon>Tracheophyta</taxon>
        <taxon>Spermatophyta</taxon>
        <taxon>Magnoliopsida</taxon>
        <taxon>eudicotyledons</taxon>
        <taxon>Gunneridae</taxon>
        <taxon>Pentapetalae</taxon>
        <taxon>asterids</taxon>
        <taxon>campanulids</taxon>
        <taxon>Apiales</taxon>
        <taxon>Apiaceae</taxon>
        <taxon>Apioideae</taxon>
        <taxon>Scandiceae</taxon>
        <taxon>Daucinae</taxon>
        <taxon>Daucus</taxon>
        <taxon>Daucus sect. Daucus</taxon>
    </lineage>
</organism>
<feature type="region of interest" description="Disordered" evidence="1">
    <location>
        <begin position="62"/>
        <end position="224"/>
    </location>
</feature>
<dbReference type="Proteomes" id="UP000077755">
    <property type="component" value="Chromosome 4"/>
</dbReference>
<gene>
    <name evidence="2" type="ORF">DCAR_0414610</name>
</gene>
<dbReference type="Gramene" id="KZM81101">
    <property type="protein sequence ID" value="KZM81101"/>
    <property type="gene ID" value="DCAR_031325"/>
</dbReference>
<accession>A0A175YCZ1</accession>
<feature type="compositionally biased region" description="Basic and acidic residues" evidence="1">
    <location>
        <begin position="67"/>
        <end position="81"/>
    </location>
</feature>
<feature type="compositionally biased region" description="Polar residues" evidence="1">
    <location>
        <begin position="211"/>
        <end position="224"/>
    </location>
</feature>
<dbReference type="EMBL" id="CP093346">
    <property type="protein sequence ID" value="WOG95298.1"/>
    <property type="molecule type" value="Genomic_DNA"/>
</dbReference>
<protein>
    <submittedName>
        <fullName evidence="2">Uncharacterized protein</fullName>
    </submittedName>
</protein>
<reference evidence="2" key="2">
    <citation type="submission" date="2022-03" db="EMBL/GenBank/DDBJ databases">
        <title>Draft title - Genomic analysis of global carrot germplasm unveils the trajectory of domestication and the origin of high carotenoid orange carrot.</title>
        <authorList>
            <person name="Iorizzo M."/>
            <person name="Ellison S."/>
            <person name="Senalik D."/>
            <person name="Macko-Podgorni A."/>
            <person name="Grzebelus D."/>
            <person name="Bostan H."/>
            <person name="Rolling W."/>
            <person name="Curaba J."/>
            <person name="Simon P."/>
        </authorList>
    </citation>
    <scope>NUCLEOTIDE SEQUENCE</scope>
    <source>
        <tissue evidence="2">Leaf</tissue>
    </source>
</reference>
<evidence type="ECO:0000313" key="2">
    <source>
        <dbReference type="EMBL" id="WOG95298.1"/>
    </source>
</evidence>
<evidence type="ECO:0000256" key="1">
    <source>
        <dbReference type="SAM" id="MobiDB-lite"/>
    </source>
</evidence>
<reference evidence="2" key="1">
    <citation type="journal article" date="2016" name="Nat. Genet.">
        <title>A high-quality carrot genome assembly provides new insights into carotenoid accumulation and asterid genome evolution.</title>
        <authorList>
            <person name="Iorizzo M."/>
            <person name="Ellison S."/>
            <person name="Senalik D."/>
            <person name="Zeng P."/>
            <person name="Satapoomin P."/>
            <person name="Huang J."/>
            <person name="Bowman M."/>
            <person name="Iovene M."/>
            <person name="Sanseverino W."/>
            <person name="Cavagnaro P."/>
            <person name="Yildiz M."/>
            <person name="Macko-Podgorni A."/>
            <person name="Moranska E."/>
            <person name="Grzebelus E."/>
            <person name="Grzebelus D."/>
            <person name="Ashrafi H."/>
            <person name="Zheng Z."/>
            <person name="Cheng S."/>
            <person name="Spooner D."/>
            <person name="Van Deynze A."/>
            <person name="Simon P."/>
        </authorList>
    </citation>
    <scope>NUCLEOTIDE SEQUENCE</scope>
    <source>
        <tissue evidence="2">Leaf</tissue>
    </source>
</reference>